<dbReference type="Gene3D" id="2.30.40.10">
    <property type="entry name" value="Urease, subunit C, domain 1"/>
    <property type="match status" value="1"/>
</dbReference>
<dbReference type="SUPFAM" id="SSF51556">
    <property type="entry name" value="Metallo-dependent hydrolases"/>
    <property type="match status" value="1"/>
</dbReference>
<accession>A0A432YAH7</accession>
<dbReference type="RefSeq" id="WP_126755301.1">
    <property type="nucleotide sequence ID" value="NZ_PIPY01000012.1"/>
</dbReference>
<keyword evidence="3" id="KW-1185">Reference proteome</keyword>
<dbReference type="CDD" id="cd01300">
    <property type="entry name" value="YtcJ_like"/>
    <property type="match status" value="1"/>
</dbReference>
<gene>
    <name evidence="2" type="ORF">CWI71_10900</name>
</gene>
<proteinExistence type="predicted"/>
<evidence type="ECO:0000313" key="2">
    <source>
        <dbReference type="EMBL" id="RUO57911.1"/>
    </source>
</evidence>
<dbReference type="Proteomes" id="UP000288259">
    <property type="component" value="Unassembled WGS sequence"/>
</dbReference>
<reference evidence="3" key="1">
    <citation type="journal article" date="2018" name="Front. Microbiol.">
        <title>Genome-Based Analysis Reveals the Taxonomy and Diversity of the Family Idiomarinaceae.</title>
        <authorList>
            <person name="Liu Y."/>
            <person name="Lai Q."/>
            <person name="Shao Z."/>
        </authorList>
    </citation>
    <scope>NUCLEOTIDE SEQUENCE [LARGE SCALE GENOMIC DNA]</scope>
    <source>
        <strain evidence="3">CVS-6</strain>
    </source>
</reference>
<dbReference type="Pfam" id="PF07969">
    <property type="entry name" value="Amidohydro_3"/>
    <property type="match status" value="1"/>
</dbReference>
<dbReference type="InterPro" id="IPR033932">
    <property type="entry name" value="YtcJ-like"/>
</dbReference>
<sequence length="559" mass="60879">MRIVLTLLATVFSLVVCSVNAQTKLYFNLQGYTLTGEPGNNAELREFNALLVQDGKVAAVGDAQELQELYSVAAADKVNLNGKTVLPGIIDAHGHMLGLGENLMQVDLRNARSETEAVKQVVDFAATEMGPWVIGRGWNQENWSAKRFPTVASLDEFVSDRPVWLTRVDGHAGWANSKALELAGITADTVSPEGGEIIRDANGEPTGVLIDNAMALVESKIPAKDADYHRRALKAAFDHLVSEGITGVHDAGIDALNLEVYQELAQAQQMPVRVYAMLSATEPKLPQLLEQGAITTADDRLTVRSVKIYTDGALGSRGAALIEPYHDDPNNRGLLVTQPGAIEALFELVIPHGFQINIHAIGDRANRIALDKFAKTFATIGGRNLRHRVEHAQVVHPDDIPRFKALDIIASMQPTHATSDKNMAEDRLGKARMAGAYAWQTFLEQGTIIAAGSDFPVELSNPFFGVHAAVTRQDRDDQPKGGWYAHEAMTLEQALRAFTLDAAYASGQEQVLGSLEPGKWADFIVLDQDPFAVSDDKLWQADVLATYVAGEAVYQRNQE</sequence>
<name>A0A432YAH7_9GAMM</name>
<evidence type="ECO:0000313" key="3">
    <source>
        <dbReference type="Proteomes" id="UP000288259"/>
    </source>
</evidence>
<protein>
    <submittedName>
        <fullName evidence="2">Amidohydrolase</fullName>
    </submittedName>
</protein>
<dbReference type="InterPro" id="IPR032466">
    <property type="entry name" value="Metal_Hydrolase"/>
</dbReference>
<dbReference type="PANTHER" id="PTHR22642:SF2">
    <property type="entry name" value="PROTEIN LONG AFTER FAR-RED 3"/>
    <property type="match status" value="1"/>
</dbReference>
<feature type="domain" description="Amidohydrolase 3" evidence="1">
    <location>
        <begin position="78"/>
        <end position="554"/>
    </location>
</feature>
<dbReference type="EMBL" id="PIPY01000012">
    <property type="protein sequence ID" value="RUO57911.1"/>
    <property type="molecule type" value="Genomic_DNA"/>
</dbReference>
<organism evidence="2 3">
    <name type="scientific">Pseudidiomarina insulisalsae</name>
    <dbReference type="NCBI Taxonomy" id="575789"/>
    <lineage>
        <taxon>Bacteria</taxon>
        <taxon>Pseudomonadati</taxon>
        <taxon>Pseudomonadota</taxon>
        <taxon>Gammaproteobacteria</taxon>
        <taxon>Alteromonadales</taxon>
        <taxon>Idiomarinaceae</taxon>
        <taxon>Pseudidiomarina</taxon>
    </lineage>
</organism>
<dbReference type="InterPro" id="IPR011059">
    <property type="entry name" value="Metal-dep_hydrolase_composite"/>
</dbReference>
<dbReference type="InterPro" id="IPR013108">
    <property type="entry name" value="Amidohydro_3"/>
</dbReference>
<dbReference type="OrthoDB" id="9031471at2"/>
<dbReference type="GO" id="GO:0016810">
    <property type="term" value="F:hydrolase activity, acting on carbon-nitrogen (but not peptide) bonds"/>
    <property type="evidence" value="ECO:0007669"/>
    <property type="project" value="InterPro"/>
</dbReference>
<comment type="caution">
    <text evidence="2">The sequence shown here is derived from an EMBL/GenBank/DDBJ whole genome shotgun (WGS) entry which is preliminary data.</text>
</comment>
<keyword evidence="2" id="KW-0378">Hydrolase</keyword>
<dbReference type="Gene3D" id="3.20.20.140">
    <property type="entry name" value="Metal-dependent hydrolases"/>
    <property type="match status" value="1"/>
</dbReference>
<evidence type="ECO:0000259" key="1">
    <source>
        <dbReference type="Pfam" id="PF07969"/>
    </source>
</evidence>
<dbReference type="SUPFAM" id="SSF51338">
    <property type="entry name" value="Composite domain of metallo-dependent hydrolases"/>
    <property type="match status" value="1"/>
</dbReference>
<dbReference type="Gene3D" id="3.10.310.70">
    <property type="match status" value="1"/>
</dbReference>
<dbReference type="PANTHER" id="PTHR22642">
    <property type="entry name" value="IMIDAZOLONEPROPIONASE"/>
    <property type="match status" value="1"/>
</dbReference>
<dbReference type="AlphaFoldDB" id="A0A432YAH7"/>